<name>A0A0H4IHL0_9GAMM</name>
<accession>A0A0H4IHL0</accession>
<evidence type="ECO:0000259" key="1">
    <source>
        <dbReference type="PROSITE" id="PS50213"/>
    </source>
</evidence>
<evidence type="ECO:0000313" key="2">
    <source>
        <dbReference type="EMBL" id="AKO54372.1"/>
    </source>
</evidence>
<dbReference type="EMBL" id="CP011494">
    <property type="protein sequence ID" value="AKO54372.1"/>
    <property type="molecule type" value="Genomic_DNA"/>
</dbReference>
<organism evidence="2 3">
    <name type="scientific">Marinobacter psychrophilus</name>
    <dbReference type="NCBI Taxonomy" id="330734"/>
    <lineage>
        <taxon>Bacteria</taxon>
        <taxon>Pseudomonadati</taxon>
        <taxon>Pseudomonadota</taxon>
        <taxon>Gammaproteobacteria</taxon>
        <taxon>Pseudomonadales</taxon>
        <taxon>Marinobacteraceae</taxon>
        <taxon>Marinobacter</taxon>
    </lineage>
</organism>
<dbReference type="InterPro" id="IPR036378">
    <property type="entry name" value="FAS1_dom_sf"/>
</dbReference>
<feature type="domain" description="FAS1" evidence="1">
    <location>
        <begin position="23"/>
        <end position="167"/>
    </location>
</feature>
<proteinExistence type="predicted"/>
<reference evidence="2 3" key="1">
    <citation type="submission" date="2015-05" db="EMBL/GenBank/DDBJ databases">
        <title>Complete genome of Marinobacter psychrophilus strain 20041T isolated from sea-ice of the Canadian Basin.</title>
        <authorList>
            <person name="Song L."/>
            <person name="Ren L."/>
            <person name="Yu Y."/>
            <person name="Wang X."/>
        </authorList>
    </citation>
    <scope>NUCLEOTIDE SEQUENCE [LARGE SCALE GENOMIC DNA]</scope>
    <source>
        <strain evidence="2 3">20041</strain>
    </source>
</reference>
<sequence length="169" mass="17241">MLGAAVVALPAFAENHAMGKMDTMNIVEKAVETDSLSTLVAAVKAAGLVETLSGEGPFTVFAPTNEAFAKLPAGTVETLLKPENKEQLQSILTYHVLATKAPAAAAIKMVQDGGGSASVATVQGGELTFSLQGDSLMIEDSAGNMATVVAADLMQSNGVVHVIDAVLMP</sequence>
<dbReference type="PROSITE" id="PS50213">
    <property type="entry name" value="FAS1"/>
    <property type="match status" value="1"/>
</dbReference>
<gene>
    <name evidence="2" type="ORF">ABA45_13705</name>
</gene>
<dbReference type="Gene3D" id="2.30.180.10">
    <property type="entry name" value="FAS1 domain"/>
    <property type="match status" value="1"/>
</dbReference>
<keyword evidence="3" id="KW-1185">Reference proteome</keyword>
<dbReference type="GO" id="GO:0005615">
    <property type="term" value="C:extracellular space"/>
    <property type="evidence" value="ECO:0007669"/>
    <property type="project" value="TreeGrafter"/>
</dbReference>
<dbReference type="PANTHER" id="PTHR10900">
    <property type="entry name" value="PERIOSTIN-RELATED"/>
    <property type="match status" value="1"/>
</dbReference>
<evidence type="ECO:0000313" key="3">
    <source>
        <dbReference type="Proteomes" id="UP000036406"/>
    </source>
</evidence>
<dbReference type="Pfam" id="PF02469">
    <property type="entry name" value="Fasciclin"/>
    <property type="match status" value="1"/>
</dbReference>
<dbReference type="AlphaFoldDB" id="A0A0H4IHL0"/>
<dbReference type="SUPFAM" id="SSF82153">
    <property type="entry name" value="FAS1 domain"/>
    <property type="match status" value="1"/>
</dbReference>
<dbReference type="Proteomes" id="UP000036406">
    <property type="component" value="Chromosome"/>
</dbReference>
<dbReference type="KEGG" id="mpq:ABA45_13705"/>
<dbReference type="SMART" id="SM00554">
    <property type="entry name" value="FAS1"/>
    <property type="match status" value="1"/>
</dbReference>
<dbReference type="PANTHER" id="PTHR10900:SF77">
    <property type="entry name" value="FI19380P1"/>
    <property type="match status" value="1"/>
</dbReference>
<dbReference type="PATRIC" id="fig|330734.3.peg.2876"/>
<dbReference type="InterPro" id="IPR000782">
    <property type="entry name" value="FAS1_domain"/>
</dbReference>
<dbReference type="InterPro" id="IPR050904">
    <property type="entry name" value="Adhesion/Biosynth-related"/>
</dbReference>
<protein>
    <submittedName>
        <fullName evidence="2">Beta-Ig-H3/fasciclin</fullName>
    </submittedName>
</protein>
<dbReference type="FunFam" id="2.30.180.10:FF:000019">
    <property type="entry name" value="Cell surface lipoprotein"/>
    <property type="match status" value="1"/>
</dbReference>
<dbReference type="STRING" id="330734.ABA45_13705"/>